<feature type="compositionally biased region" description="Polar residues" evidence="7">
    <location>
        <begin position="45"/>
        <end position="56"/>
    </location>
</feature>
<evidence type="ECO:0000256" key="2">
    <source>
        <dbReference type="ARBA" id="ARBA00007163"/>
    </source>
</evidence>
<evidence type="ECO:0000313" key="9">
    <source>
        <dbReference type="EMBL" id="GMI49146.1"/>
    </source>
</evidence>
<dbReference type="OrthoDB" id="425490at2759"/>
<feature type="domain" description="BZIP" evidence="8">
    <location>
        <begin position="79"/>
        <end position="124"/>
    </location>
</feature>
<feature type="compositionally biased region" description="Low complexity" evidence="7">
    <location>
        <begin position="13"/>
        <end position="34"/>
    </location>
</feature>
<keyword evidence="3" id="KW-0805">Transcription regulation</keyword>
<proteinExistence type="inferred from homology"/>
<evidence type="ECO:0000256" key="3">
    <source>
        <dbReference type="ARBA" id="ARBA00023015"/>
    </source>
</evidence>
<organism evidence="9 10">
    <name type="scientific">Triparma columacea</name>
    <dbReference type="NCBI Taxonomy" id="722753"/>
    <lineage>
        <taxon>Eukaryota</taxon>
        <taxon>Sar</taxon>
        <taxon>Stramenopiles</taxon>
        <taxon>Ochrophyta</taxon>
        <taxon>Bolidophyceae</taxon>
        <taxon>Parmales</taxon>
        <taxon>Triparmaceae</taxon>
        <taxon>Triparma</taxon>
    </lineage>
</organism>
<dbReference type="CDD" id="cd14811">
    <property type="entry name" value="bZIP_u2"/>
    <property type="match status" value="1"/>
</dbReference>
<dbReference type="InterPro" id="IPR004827">
    <property type="entry name" value="bZIP"/>
</dbReference>
<evidence type="ECO:0000256" key="5">
    <source>
        <dbReference type="ARBA" id="ARBA00023163"/>
    </source>
</evidence>
<evidence type="ECO:0000256" key="7">
    <source>
        <dbReference type="SAM" id="MobiDB-lite"/>
    </source>
</evidence>
<dbReference type="GO" id="GO:0005634">
    <property type="term" value="C:nucleus"/>
    <property type="evidence" value="ECO:0007669"/>
    <property type="project" value="UniProtKB-SubCell"/>
</dbReference>
<dbReference type="Pfam" id="PF00170">
    <property type="entry name" value="bZIP_1"/>
    <property type="match status" value="1"/>
</dbReference>
<evidence type="ECO:0000256" key="1">
    <source>
        <dbReference type="ARBA" id="ARBA00004123"/>
    </source>
</evidence>
<feature type="region of interest" description="Disordered" evidence="7">
    <location>
        <begin position="1"/>
        <end position="97"/>
    </location>
</feature>
<comment type="caution">
    <text evidence="9">The sequence shown here is derived from an EMBL/GenBank/DDBJ whole genome shotgun (WGS) entry which is preliminary data.</text>
</comment>
<reference evidence="10" key="1">
    <citation type="journal article" date="2023" name="Commun. Biol.">
        <title>Genome analysis of Parmales, the sister group of diatoms, reveals the evolutionary specialization of diatoms from phago-mixotrophs to photoautotrophs.</title>
        <authorList>
            <person name="Ban H."/>
            <person name="Sato S."/>
            <person name="Yoshikawa S."/>
            <person name="Yamada K."/>
            <person name="Nakamura Y."/>
            <person name="Ichinomiya M."/>
            <person name="Sato N."/>
            <person name="Blanc-Mathieu R."/>
            <person name="Endo H."/>
            <person name="Kuwata A."/>
            <person name="Ogata H."/>
        </authorList>
    </citation>
    <scope>NUCLEOTIDE SEQUENCE [LARGE SCALE GENOMIC DNA]</scope>
</reference>
<evidence type="ECO:0000256" key="4">
    <source>
        <dbReference type="ARBA" id="ARBA00023125"/>
    </source>
</evidence>
<dbReference type="Gene3D" id="1.20.5.170">
    <property type="match status" value="1"/>
</dbReference>
<keyword evidence="4" id="KW-0238">DNA-binding</keyword>
<dbReference type="PANTHER" id="PTHR47416">
    <property type="entry name" value="BASIC-LEUCINE ZIPPER TRANSCRIPTION FACTOR F-RELATED"/>
    <property type="match status" value="1"/>
</dbReference>
<comment type="similarity">
    <text evidence="2">Belongs to the bZIP family.</text>
</comment>
<dbReference type="GO" id="GO:0003677">
    <property type="term" value="F:DNA binding"/>
    <property type="evidence" value="ECO:0007669"/>
    <property type="project" value="UniProtKB-KW"/>
</dbReference>
<keyword evidence="6" id="KW-0539">Nucleus</keyword>
<feature type="compositionally biased region" description="Basic and acidic residues" evidence="7">
    <location>
        <begin position="76"/>
        <end position="94"/>
    </location>
</feature>
<dbReference type="AlphaFoldDB" id="A0A9W7GQN7"/>
<dbReference type="InterPro" id="IPR046347">
    <property type="entry name" value="bZIP_sf"/>
</dbReference>
<evidence type="ECO:0000259" key="8">
    <source>
        <dbReference type="PROSITE" id="PS50217"/>
    </source>
</evidence>
<comment type="subcellular location">
    <subcellularLocation>
        <location evidence="1">Nucleus</location>
    </subcellularLocation>
</comment>
<gene>
    <name evidence="9" type="ORF">TrCOL_g7710</name>
</gene>
<dbReference type="SMART" id="SM00338">
    <property type="entry name" value="BRLZ"/>
    <property type="match status" value="1"/>
</dbReference>
<keyword evidence="10" id="KW-1185">Reference proteome</keyword>
<sequence length="700" mass="75651">MVVTKSRRLRDQSPSLNSSSSPSPNSTANNTPSPEQSPKLLGTRMKTSMSMPSLSTAGAGVAPQFSMGGDVGGGVDVKDPKRQRRLERNRESARLSRRRRKQYLEVLEEKVNVLSEQMDSGRRQHVLNAIEDIKKVRRGLIDDAVTLDSADVQGVGKATQMIDSYTSASCRELRLALQFYVQQMKSLVLPPQTRFILWLTLQNDCYFAGGRDSSQRLSAARIGEKLLLKGKNRASPADGMWPLLCNDTGLSYDQEEKARAYQREVLQDQQSWMDRHAVGAITNTIETIYEVLKGLGALVEEGVKEESVVLTMQQRVKLLKYCSDNKERLQKFFNTKGDSEAEFGKMLQTINQYSNDSMKLGALTNVLDNVRSTLAQVPDVVVGDKIKKLSRRPSFESLASATVKEVGGGKGSSNNLVDMVNLDEQPKQQGGRRDQGQSITPEAAQHAFVGSLIGEAGRHVGTGYHPFQPGFVQVAGVGPVKSTKQQAAGEQAQPMENRITPEAGMWEGGLPGGAGMFGGATGMTGGAGMTGMMGGASTGMGGIVGMNNGLQGRAAHNGMDVMQPNHHMQPPHMQPHHVLEPEPNDVTTGRQKVDSMEVLDMVLNDIDMIASMPPPPQQAPTNHVPLQQHSQPPQLNMVGGMMGGVGNPLAVEPTPIIPQHPGAAGTDVDALMQSFADDGFLFDIASDDDWTIGGFADKSP</sequence>
<keyword evidence="5" id="KW-0804">Transcription</keyword>
<evidence type="ECO:0000313" key="10">
    <source>
        <dbReference type="Proteomes" id="UP001165065"/>
    </source>
</evidence>
<evidence type="ECO:0000256" key="6">
    <source>
        <dbReference type="ARBA" id="ARBA00023242"/>
    </source>
</evidence>
<accession>A0A9W7GQN7</accession>
<dbReference type="Proteomes" id="UP001165065">
    <property type="component" value="Unassembled WGS sequence"/>
</dbReference>
<dbReference type="GO" id="GO:0003700">
    <property type="term" value="F:DNA-binding transcription factor activity"/>
    <property type="evidence" value="ECO:0007669"/>
    <property type="project" value="InterPro"/>
</dbReference>
<dbReference type="SUPFAM" id="SSF57959">
    <property type="entry name" value="Leucine zipper domain"/>
    <property type="match status" value="1"/>
</dbReference>
<protein>
    <recommendedName>
        <fullName evidence="8">BZIP domain-containing protein</fullName>
    </recommendedName>
</protein>
<dbReference type="PROSITE" id="PS50217">
    <property type="entry name" value="BZIP"/>
    <property type="match status" value="1"/>
</dbReference>
<dbReference type="PANTHER" id="PTHR47416:SF8">
    <property type="entry name" value="BASIC-LEUCINE ZIPPER TRANSCRIPTION FACTOR E-RELATED"/>
    <property type="match status" value="1"/>
</dbReference>
<dbReference type="EMBL" id="BRYA01000470">
    <property type="protein sequence ID" value="GMI49146.1"/>
    <property type="molecule type" value="Genomic_DNA"/>
</dbReference>
<name>A0A9W7GQN7_9STRA</name>